<accession>A0A9P6GBC1</accession>
<dbReference type="InterPro" id="IPR052897">
    <property type="entry name" value="Sec-Metab_Biosynth_Hydrolase"/>
</dbReference>
<reference evidence="2" key="1">
    <citation type="journal article" date="2020" name="Mol. Plant Microbe Interact.">
        <title>Genome Sequence of the Biocontrol Agent Coniothyrium minitans strain Conio (IMI 134523).</title>
        <authorList>
            <person name="Patel D."/>
            <person name="Shittu T.A."/>
            <person name="Baroncelli R."/>
            <person name="Muthumeenakshi S."/>
            <person name="Osborne T.H."/>
            <person name="Janganan T.K."/>
            <person name="Sreenivasaprasad S."/>
        </authorList>
    </citation>
    <scope>NUCLEOTIDE SEQUENCE</scope>
    <source>
        <strain evidence="2">Conio</strain>
    </source>
</reference>
<dbReference type="EMBL" id="WJXW01000011">
    <property type="protein sequence ID" value="KAF9732076.1"/>
    <property type="molecule type" value="Genomic_DNA"/>
</dbReference>
<evidence type="ECO:0000259" key="1">
    <source>
        <dbReference type="Pfam" id="PF12697"/>
    </source>
</evidence>
<organism evidence="2 3">
    <name type="scientific">Paraphaeosphaeria minitans</name>
    <dbReference type="NCBI Taxonomy" id="565426"/>
    <lineage>
        <taxon>Eukaryota</taxon>
        <taxon>Fungi</taxon>
        <taxon>Dikarya</taxon>
        <taxon>Ascomycota</taxon>
        <taxon>Pezizomycotina</taxon>
        <taxon>Dothideomycetes</taxon>
        <taxon>Pleosporomycetidae</taxon>
        <taxon>Pleosporales</taxon>
        <taxon>Massarineae</taxon>
        <taxon>Didymosphaeriaceae</taxon>
        <taxon>Paraphaeosphaeria</taxon>
    </lineage>
</organism>
<gene>
    <name evidence="2" type="ORF">PMIN01_10005</name>
</gene>
<evidence type="ECO:0000313" key="3">
    <source>
        <dbReference type="Proteomes" id="UP000756921"/>
    </source>
</evidence>
<dbReference type="InterPro" id="IPR029058">
    <property type="entry name" value="AB_hydrolase_fold"/>
</dbReference>
<dbReference type="PANTHER" id="PTHR37017">
    <property type="entry name" value="AB HYDROLASE-1 DOMAIN-CONTAINING PROTEIN-RELATED"/>
    <property type="match status" value="1"/>
</dbReference>
<dbReference type="OrthoDB" id="1263307at2759"/>
<feature type="domain" description="AB hydrolase-1" evidence="1">
    <location>
        <begin position="6"/>
        <end position="250"/>
    </location>
</feature>
<dbReference type="PANTHER" id="PTHR37017:SF11">
    <property type="entry name" value="ESTERASE_LIPASE_THIOESTERASE DOMAIN-CONTAINING PROTEIN"/>
    <property type="match status" value="1"/>
</dbReference>
<sequence>MSQPQIVLFPGAWHLPTCFSLIIPKLEAAGYTVLTTQLPSVTDKDPPKDLSADIATARAIVDKAIGSGNDVIVVCHSWSGIVVGSALVGYSKKEREEKGQKGGVVSCGYMCAFMAPEGVSLAESIQGPPPTWWTVEASELFTLTAGEHFARLTDSAGATFYNDLPDAHRTQWFDKVSRTHSVHSFVAKATGASWKQIPTHYLICENDLAIPVAGQEAMTAMVKNMGGELWTERLKSSHSPFLGHVDETVAWIRRVAGEDA</sequence>
<comment type="caution">
    <text evidence="2">The sequence shown here is derived from an EMBL/GenBank/DDBJ whole genome shotgun (WGS) entry which is preliminary data.</text>
</comment>
<dbReference type="Gene3D" id="3.40.50.1820">
    <property type="entry name" value="alpha/beta hydrolase"/>
    <property type="match status" value="1"/>
</dbReference>
<evidence type="ECO:0000313" key="2">
    <source>
        <dbReference type="EMBL" id="KAF9732076.1"/>
    </source>
</evidence>
<proteinExistence type="predicted"/>
<protein>
    <recommendedName>
        <fullName evidence="1">AB hydrolase-1 domain-containing protein</fullName>
    </recommendedName>
</protein>
<dbReference type="SUPFAM" id="SSF53474">
    <property type="entry name" value="alpha/beta-Hydrolases"/>
    <property type="match status" value="1"/>
</dbReference>
<dbReference type="Proteomes" id="UP000756921">
    <property type="component" value="Unassembled WGS sequence"/>
</dbReference>
<name>A0A9P6GBC1_9PLEO</name>
<dbReference type="InterPro" id="IPR000073">
    <property type="entry name" value="AB_hydrolase_1"/>
</dbReference>
<dbReference type="AlphaFoldDB" id="A0A9P6GBC1"/>
<dbReference type="Pfam" id="PF12697">
    <property type="entry name" value="Abhydrolase_6"/>
    <property type="match status" value="1"/>
</dbReference>
<keyword evidence="3" id="KW-1185">Reference proteome</keyword>